<dbReference type="RefSeq" id="WP_131527839.1">
    <property type="nucleotide sequence ID" value="NZ_SJSO01000003.1"/>
</dbReference>
<protein>
    <submittedName>
        <fullName evidence="2">Nuclear transport factor 2 family protein</fullName>
    </submittedName>
</protein>
<reference evidence="2 3" key="1">
    <citation type="submission" date="2019-02" db="EMBL/GenBank/DDBJ databases">
        <title>Pedobacter sp. RP-3-21 sp. nov., isolated from Arctic soil.</title>
        <authorList>
            <person name="Dahal R.H."/>
        </authorList>
    </citation>
    <scope>NUCLEOTIDE SEQUENCE [LARGE SCALE GENOMIC DNA]</scope>
    <source>
        <strain evidence="2 3">RP-3-21</strain>
    </source>
</reference>
<dbReference type="Gene3D" id="3.10.450.50">
    <property type="match status" value="1"/>
</dbReference>
<dbReference type="OrthoDB" id="1434723at2"/>
<keyword evidence="3" id="KW-1185">Reference proteome</keyword>
<name>A0A4R0PZL7_9SPHI</name>
<organism evidence="2 3">
    <name type="scientific">Pedobacter psychrodurus</name>
    <dbReference type="NCBI Taxonomy" id="2530456"/>
    <lineage>
        <taxon>Bacteria</taxon>
        <taxon>Pseudomonadati</taxon>
        <taxon>Bacteroidota</taxon>
        <taxon>Sphingobacteriia</taxon>
        <taxon>Sphingobacteriales</taxon>
        <taxon>Sphingobacteriaceae</taxon>
        <taxon>Pedobacter</taxon>
    </lineage>
</organism>
<evidence type="ECO:0000259" key="1">
    <source>
        <dbReference type="Pfam" id="PF12680"/>
    </source>
</evidence>
<proteinExistence type="predicted"/>
<dbReference type="InterPro" id="IPR037401">
    <property type="entry name" value="SnoaL-like"/>
</dbReference>
<evidence type="ECO:0000313" key="3">
    <source>
        <dbReference type="Proteomes" id="UP000293925"/>
    </source>
</evidence>
<sequence length="153" mass="17224">MKTSQEIIELFLANTTNPDVIKSVVDINATYISLNFDNPELQKIMPWAGTHRDGAKGFIDTFAGVNEFWTIQDFEVQDIFSEGDKVAVFGSFTYTSKTLNKQVNSPFSILAKVRDERIYHFMFMEDTFATAGSFRLTPAGTFHSDPKGTEFGL</sequence>
<gene>
    <name evidence="2" type="ORF">EZ456_04830</name>
</gene>
<dbReference type="Proteomes" id="UP000293925">
    <property type="component" value="Unassembled WGS sequence"/>
</dbReference>
<evidence type="ECO:0000313" key="2">
    <source>
        <dbReference type="EMBL" id="TCD28710.1"/>
    </source>
</evidence>
<dbReference type="AlphaFoldDB" id="A0A4R0PZL7"/>
<dbReference type="InterPro" id="IPR032710">
    <property type="entry name" value="NTF2-like_dom_sf"/>
</dbReference>
<feature type="domain" description="SnoaL-like" evidence="1">
    <location>
        <begin position="45"/>
        <end position="120"/>
    </location>
</feature>
<dbReference type="Pfam" id="PF12680">
    <property type="entry name" value="SnoaL_2"/>
    <property type="match status" value="1"/>
</dbReference>
<comment type="caution">
    <text evidence="2">The sequence shown here is derived from an EMBL/GenBank/DDBJ whole genome shotgun (WGS) entry which is preliminary data.</text>
</comment>
<accession>A0A4R0PZL7</accession>
<dbReference type="SUPFAM" id="SSF54427">
    <property type="entry name" value="NTF2-like"/>
    <property type="match status" value="1"/>
</dbReference>
<dbReference type="EMBL" id="SJSO01000003">
    <property type="protein sequence ID" value="TCD28710.1"/>
    <property type="molecule type" value="Genomic_DNA"/>
</dbReference>